<organism evidence="1 2">
    <name type="scientific">Cellulomonas avistercoris</name>
    <dbReference type="NCBI Taxonomy" id="2762242"/>
    <lineage>
        <taxon>Bacteria</taxon>
        <taxon>Bacillati</taxon>
        <taxon>Actinomycetota</taxon>
        <taxon>Actinomycetes</taxon>
        <taxon>Micrococcales</taxon>
        <taxon>Cellulomonadaceae</taxon>
        <taxon>Cellulomonas</taxon>
    </lineage>
</organism>
<keyword evidence="2" id="KW-1185">Reference proteome</keyword>
<proteinExistence type="predicted"/>
<dbReference type="InterPro" id="IPR010667">
    <property type="entry name" value="Phage_T4_Gp19"/>
</dbReference>
<accession>A0ABR8QC55</accession>
<sequence length="150" mass="16127">MGGGGPTTSGRFLLEVDGVEIGTFREVQGLRLDVDVVEHVEGGQNGYVHQLPGVMRWPHLVFTRGMVQSDALFGWVQQSSGQGFAGNDDTLTRATGAVTVIDDRGNRMRSWEIDGAFAVSWTGPSLSADSDAPLTESLEVAHHGFRAVTR</sequence>
<gene>
    <name evidence="1" type="ORF">H9657_06885</name>
</gene>
<dbReference type="InterPro" id="IPR011747">
    <property type="entry name" value="CHP02241"/>
</dbReference>
<protein>
    <submittedName>
        <fullName evidence="1">Phage tail protein</fullName>
    </submittedName>
</protein>
<dbReference type="EMBL" id="JACSQV010000004">
    <property type="protein sequence ID" value="MBD7918003.1"/>
    <property type="molecule type" value="Genomic_DNA"/>
</dbReference>
<dbReference type="Pfam" id="PF06841">
    <property type="entry name" value="Phage_T4_gp19"/>
    <property type="match status" value="1"/>
</dbReference>
<evidence type="ECO:0000313" key="1">
    <source>
        <dbReference type="EMBL" id="MBD7918003.1"/>
    </source>
</evidence>
<reference evidence="1 2" key="1">
    <citation type="submission" date="2020-08" db="EMBL/GenBank/DDBJ databases">
        <title>A Genomic Blueprint of the Chicken Gut Microbiome.</title>
        <authorList>
            <person name="Gilroy R."/>
            <person name="Ravi A."/>
            <person name="Getino M."/>
            <person name="Pursley I."/>
            <person name="Horton D.L."/>
            <person name="Alikhan N.-F."/>
            <person name="Baker D."/>
            <person name="Gharbi K."/>
            <person name="Hall N."/>
            <person name="Watson M."/>
            <person name="Adriaenssens E.M."/>
            <person name="Foster-Nyarko E."/>
            <person name="Jarju S."/>
            <person name="Secka A."/>
            <person name="Antonio M."/>
            <person name="Oren A."/>
            <person name="Chaudhuri R."/>
            <person name="La Ragione R.M."/>
            <person name="Hildebrand F."/>
            <person name="Pallen M.J."/>
        </authorList>
    </citation>
    <scope>NUCLEOTIDE SEQUENCE [LARGE SCALE GENOMIC DNA]</scope>
    <source>
        <strain evidence="1 2">Sa3CUA2</strain>
    </source>
</reference>
<name>A0ABR8QC55_9CELL</name>
<dbReference type="PANTHER" id="PTHR38009:SF1">
    <property type="entry name" value="CONSERVED HYPOTHETICAL PHAGE TAIL PROTEIN"/>
    <property type="match status" value="1"/>
</dbReference>
<comment type="caution">
    <text evidence="1">The sequence shown here is derived from an EMBL/GenBank/DDBJ whole genome shotgun (WGS) entry which is preliminary data.</text>
</comment>
<dbReference type="NCBIfam" id="TIGR02241">
    <property type="entry name" value="conserved hypothetical phage tail region protein"/>
    <property type="match status" value="1"/>
</dbReference>
<evidence type="ECO:0000313" key="2">
    <source>
        <dbReference type="Proteomes" id="UP000604241"/>
    </source>
</evidence>
<dbReference type="Proteomes" id="UP000604241">
    <property type="component" value="Unassembled WGS sequence"/>
</dbReference>
<dbReference type="PANTHER" id="PTHR38009">
    <property type="entry name" value="CONSERVED HYPOTHETICAL PHAGE TAIL PROTEIN"/>
    <property type="match status" value="1"/>
</dbReference>